<evidence type="ECO:0000313" key="1">
    <source>
        <dbReference type="EMBL" id="NMZ82160.1"/>
    </source>
</evidence>
<dbReference type="RefSeq" id="WP_169857931.1">
    <property type="nucleotide sequence ID" value="NZ_JAAQXV010000008.1"/>
</dbReference>
<dbReference type="AlphaFoldDB" id="A0AB36D212"/>
<comment type="caution">
    <text evidence="1">The sequence shown here is derived from an EMBL/GenBank/DDBJ whole genome shotgun (WGS) entry which is preliminary data.</text>
</comment>
<accession>A0AB36D212</accession>
<proteinExistence type="predicted"/>
<dbReference type="Proteomes" id="UP000548707">
    <property type="component" value="Unassembled WGS sequence"/>
</dbReference>
<sequence length="186" mass="20871">MVPIYEQGSGKGIGHSVESFLAEFQKIAIEHIETGRAKSIAFVFYDFNNRDFKKILKDQGVFAELDRLSGKELSVFYMHSGSDAVLRTFNSTLLTTLGVEDQVRTPCLVFCKVTPEGFTDASTANLNSANLIHGFHELYGVIESYIKGEKIDPDSKYIRWTRSSSKFISLEAIKALIRELLRGGMF</sequence>
<protein>
    <submittedName>
        <fullName evidence="1">Uncharacterized protein</fullName>
    </submittedName>
</protein>
<evidence type="ECO:0000313" key="2">
    <source>
        <dbReference type="Proteomes" id="UP000548707"/>
    </source>
</evidence>
<dbReference type="EMBL" id="JAAQXV010000008">
    <property type="protein sequence ID" value="NMZ82160.1"/>
    <property type="molecule type" value="Genomic_DNA"/>
</dbReference>
<reference evidence="1 2" key="1">
    <citation type="journal article" date="2020" name="Front. Microbiol.">
        <title>Genetic Organization of the aprX-lipA2 Operon Affects the Proteolytic Potential of Pseudomonas Species in Milk.</title>
        <authorList>
            <person name="Maier C."/>
            <person name="Huptas C."/>
            <person name="von Neubeck M."/>
            <person name="Scherer S."/>
            <person name="Wenning M."/>
            <person name="Lucking G."/>
        </authorList>
    </citation>
    <scope>NUCLEOTIDE SEQUENCE [LARGE SCALE GENOMIC DNA]</scope>
    <source>
        <strain evidence="1 2">WS 5114</strain>
    </source>
</reference>
<name>A0AB36D212_9PSED</name>
<organism evidence="1 2">
    <name type="scientific">Pseudomonas mandelii</name>
    <dbReference type="NCBI Taxonomy" id="75612"/>
    <lineage>
        <taxon>Bacteria</taxon>
        <taxon>Pseudomonadati</taxon>
        <taxon>Pseudomonadota</taxon>
        <taxon>Gammaproteobacteria</taxon>
        <taxon>Pseudomonadales</taxon>
        <taxon>Pseudomonadaceae</taxon>
        <taxon>Pseudomonas</taxon>
    </lineage>
</organism>
<gene>
    <name evidence="1" type="ORF">HBO26_23000</name>
</gene>